<dbReference type="InterPro" id="IPR014716">
    <property type="entry name" value="Fibrinogen_a/b/g_C_1"/>
</dbReference>
<dbReference type="RefSeq" id="XP_013379010.1">
    <property type="nucleotide sequence ID" value="XM_013523556.2"/>
</dbReference>
<accession>A0A1S3GYQ9</accession>
<keyword evidence="1" id="KW-0732">Signal</keyword>
<sequence length="260" mass="28655">MTMSFSSLIVASLLILLFVESHARASQGTYASCKAILNANPNSAGGEYTINTNTGDQRVYCEMGINGGGYTFLPRQAIVTGTNLNLASIFTDKSHVLLRIFYDNGRQPFTVLRQLHRYASTPLSVQVNSQFGYTTPVNKAMGPHLFLGFLPRNIASNPSYKYQGTQSNGKDIAFNNCDRNPNSYFTFFPNHREVPPSSYGGSGIGANFYDAWFKSAKPVPSGRTMPNEYFFFTELHFGGCGTYTSSDKWTRATGVAIGFR</sequence>
<dbReference type="InterPro" id="IPR036056">
    <property type="entry name" value="Fibrinogen-like_C"/>
</dbReference>
<reference evidence="3" key="2">
    <citation type="submission" date="2025-08" db="UniProtKB">
        <authorList>
            <consortium name="RefSeq"/>
        </authorList>
    </citation>
    <scope>IDENTIFICATION</scope>
</reference>
<dbReference type="Gene3D" id="3.90.215.10">
    <property type="entry name" value="Gamma Fibrinogen, chain A, domain 1"/>
    <property type="match status" value="1"/>
</dbReference>
<evidence type="ECO:0000313" key="2">
    <source>
        <dbReference type="Proteomes" id="UP000085678"/>
    </source>
</evidence>
<name>A0A1S3GYQ9_LINAN</name>
<gene>
    <name evidence="3" type="primary">LOC106150640</name>
</gene>
<evidence type="ECO:0000256" key="1">
    <source>
        <dbReference type="SAM" id="SignalP"/>
    </source>
</evidence>
<dbReference type="InParanoid" id="A0A1S3GYQ9"/>
<keyword evidence="2" id="KW-1185">Reference proteome</keyword>
<dbReference type="NCBIfam" id="NF040941">
    <property type="entry name" value="GGGWT_bact"/>
    <property type="match status" value="1"/>
</dbReference>
<dbReference type="SUPFAM" id="SSF56496">
    <property type="entry name" value="Fibrinogen C-terminal domain-like"/>
    <property type="match status" value="1"/>
</dbReference>
<feature type="signal peptide" evidence="1">
    <location>
        <begin position="1"/>
        <end position="25"/>
    </location>
</feature>
<protein>
    <submittedName>
        <fullName evidence="3">Uncharacterized protein LOC106150640</fullName>
    </submittedName>
</protein>
<dbReference type="KEGG" id="lak:106150640"/>
<proteinExistence type="predicted"/>
<dbReference type="OrthoDB" id="6059867at2759"/>
<organism evidence="2 3">
    <name type="scientific">Lingula anatina</name>
    <name type="common">Brachiopod</name>
    <name type="synonym">Lingula unguis</name>
    <dbReference type="NCBI Taxonomy" id="7574"/>
    <lineage>
        <taxon>Eukaryota</taxon>
        <taxon>Metazoa</taxon>
        <taxon>Spiralia</taxon>
        <taxon>Lophotrochozoa</taxon>
        <taxon>Brachiopoda</taxon>
        <taxon>Linguliformea</taxon>
        <taxon>Lingulata</taxon>
        <taxon>Lingulida</taxon>
        <taxon>Linguloidea</taxon>
        <taxon>Lingulidae</taxon>
        <taxon>Lingula</taxon>
    </lineage>
</organism>
<feature type="chain" id="PRO_5010299085" evidence="1">
    <location>
        <begin position="26"/>
        <end position="260"/>
    </location>
</feature>
<reference evidence="3" key="1">
    <citation type="journal article" date="2015" name="Nat. Commun.">
        <title>The Lingula genome provides insights into brachiopod evolution and the origin of phosphate biomineralization.</title>
        <authorList>
            <person name="Luo Y.J."/>
            <person name="Takeuchi T."/>
            <person name="Koyanagi R."/>
            <person name="Yamada L."/>
            <person name="Kanda M."/>
            <person name="Khalturina M."/>
            <person name="Fujie M."/>
            <person name="Yamasaki S.I."/>
            <person name="Endo K."/>
            <person name="Satoh N."/>
        </authorList>
    </citation>
    <scope>NUCLEOTIDE SEQUENCE</scope>
</reference>
<dbReference type="GeneID" id="106150640"/>
<dbReference type="AlphaFoldDB" id="A0A1S3GYQ9"/>
<dbReference type="Proteomes" id="UP000085678">
    <property type="component" value="Unplaced"/>
</dbReference>
<evidence type="ECO:0000313" key="3">
    <source>
        <dbReference type="RefSeq" id="XP_013379010.1"/>
    </source>
</evidence>